<dbReference type="Pfam" id="PF04055">
    <property type="entry name" value="Radical_SAM"/>
    <property type="match status" value="1"/>
</dbReference>
<evidence type="ECO:0000313" key="6">
    <source>
        <dbReference type="EMBL" id="CAA9251927.1"/>
    </source>
</evidence>
<dbReference type="SUPFAM" id="SSF102114">
    <property type="entry name" value="Radical SAM enzymes"/>
    <property type="match status" value="1"/>
</dbReference>
<dbReference type="InterPro" id="IPR023885">
    <property type="entry name" value="4Fe4S-binding_SPASM_dom"/>
</dbReference>
<dbReference type="AlphaFoldDB" id="A0A6J4IJA8"/>
<dbReference type="GO" id="GO:0051536">
    <property type="term" value="F:iron-sulfur cluster binding"/>
    <property type="evidence" value="ECO:0007669"/>
    <property type="project" value="UniProtKB-KW"/>
</dbReference>
<dbReference type="InterPro" id="IPR058240">
    <property type="entry name" value="rSAM_sf"/>
</dbReference>
<dbReference type="Pfam" id="PF13186">
    <property type="entry name" value="SPASM"/>
    <property type="match status" value="1"/>
</dbReference>
<dbReference type="SFLD" id="SFLDS00029">
    <property type="entry name" value="Radical_SAM"/>
    <property type="match status" value="1"/>
</dbReference>
<protein>
    <recommendedName>
        <fullName evidence="5">Radical SAM core domain-containing protein</fullName>
    </recommendedName>
</protein>
<dbReference type="InterPro" id="IPR013785">
    <property type="entry name" value="Aldolase_TIM"/>
</dbReference>
<keyword evidence="3" id="KW-0408">Iron</keyword>
<reference evidence="6" key="1">
    <citation type="submission" date="2020-02" db="EMBL/GenBank/DDBJ databases">
        <authorList>
            <person name="Meier V. D."/>
        </authorList>
    </citation>
    <scope>NUCLEOTIDE SEQUENCE</scope>
    <source>
        <strain evidence="6">AVDCRST_MAG63</strain>
    </source>
</reference>
<dbReference type="PANTHER" id="PTHR11228:SF7">
    <property type="entry name" value="PQQA PEPTIDE CYCLASE"/>
    <property type="match status" value="1"/>
</dbReference>
<gene>
    <name evidence="6" type="ORF">AVDCRST_MAG63-1967</name>
</gene>
<dbReference type="EMBL" id="CADCTO010000253">
    <property type="protein sequence ID" value="CAA9251927.1"/>
    <property type="molecule type" value="Genomic_DNA"/>
</dbReference>
<dbReference type="GO" id="GO:0003824">
    <property type="term" value="F:catalytic activity"/>
    <property type="evidence" value="ECO:0007669"/>
    <property type="project" value="InterPro"/>
</dbReference>
<dbReference type="CDD" id="cd21109">
    <property type="entry name" value="SPASM"/>
    <property type="match status" value="1"/>
</dbReference>
<dbReference type="Gene3D" id="3.20.20.70">
    <property type="entry name" value="Aldolase class I"/>
    <property type="match status" value="1"/>
</dbReference>
<evidence type="ECO:0000256" key="1">
    <source>
        <dbReference type="ARBA" id="ARBA00022691"/>
    </source>
</evidence>
<organism evidence="6">
    <name type="scientific">uncultured Armatimonadetes bacterium</name>
    <dbReference type="NCBI Taxonomy" id="157466"/>
    <lineage>
        <taxon>Bacteria</taxon>
        <taxon>Bacillati</taxon>
        <taxon>Armatimonadota</taxon>
        <taxon>environmental samples</taxon>
    </lineage>
</organism>
<dbReference type="PANTHER" id="PTHR11228">
    <property type="entry name" value="RADICAL SAM DOMAIN PROTEIN"/>
    <property type="match status" value="1"/>
</dbReference>
<keyword evidence="4" id="KW-0411">Iron-sulfur</keyword>
<evidence type="ECO:0000256" key="4">
    <source>
        <dbReference type="ARBA" id="ARBA00023014"/>
    </source>
</evidence>
<dbReference type="PROSITE" id="PS51918">
    <property type="entry name" value="RADICAL_SAM"/>
    <property type="match status" value="1"/>
</dbReference>
<evidence type="ECO:0000256" key="3">
    <source>
        <dbReference type="ARBA" id="ARBA00023004"/>
    </source>
</evidence>
<keyword evidence="2" id="KW-0479">Metal-binding</keyword>
<dbReference type="SFLD" id="SFLDG01067">
    <property type="entry name" value="SPASM/twitch_domain_containing"/>
    <property type="match status" value="1"/>
</dbReference>
<evidence type="ECO:0000256" key="2">
    <source>
        <dbReference type="ARBA" id="ARBA00022723"/>
    </source>
</evidence>
<proteinExistence type="predicted"/>
<dbReference type="CDD" id="cd01335">
    <property type="entry name" value="Radical_SAM"/>
    <property type="match status" value="1"/>
</dbReference>
<accession>A0A6J4IJA8</accession>
<feature type="domain" description="Radical SAM core" evidence="5">
    <location>
        <begin position="35"/>
        <end position="258"/>
    </location>
</feature>
<evidence type="ECO:0000259" key="5">
    <source>
        <dbReference type="PROSITE" id="PS51918"/>
    </source>
</evidence>
<name>A0A6J4IJA8_9BACT</name>
<dbReference type="GO" id="GO:0046872">
    <property type="term" value="F:metal ion binding"/>
    <property type="evidence" value="ECO:0007669"/>
    <property type="project" value="UniProtKB-KW"/>
</dbReference>
<dbReference type="InterPro" id="IPR050377">
    <property type="entry name" value="Radical_SAM_PqqE_MftC-like"/>
</dbReference>
<keyword evidence="1" id="KW-0949">S-adenosyl-L-methionine</keyword>
<dbReference type="InterPro" id="IPR007197">
    <property type="entry name" value="rSAM"/>
</dbReference>
<sequence length="363" mass="39110">MGPAGDVAATTPPVRRRAPAAALRLAEARDARPPSAGPQSVSVVLTNACNLNCVTCWTYSPLRRERPALEWVRRRLDRPLLKLLFADLAGLGTERVIFTGGGDPLAHPEFLGIAGDAKAAGLKVTLISNLTLVREREAFLALRLDTLLANFSCADAATYVAFHPNRAAADFGRLLDTLRAVRAGGTELKLVFVVCRVNAHVVADRLIDVAAELGASIQLKPMSATPDTGSLLLTGAQRDVLLEARPRLERRAAEAGVHTNADAFFAALSGESAERFPIDSVGCRAGHYYARVDARGDVRYCCNPAEGLTVGSLHDAAFADLWHSAAWQALRERLHGGGFFEGCERCGKFDLNLRIAEQLRVPR</sequence>